<dbReference type="InterPro" id="IPR011042">
    <property type="entry name" value="6-blade_b-propeller_TolB-like"/>
</dbReference>
<dbReference type="InterPro" id="IPR013783">
    <property type="entry name" value="Ig-like_fold"/>
</dbReference>
<dbReference type="Pfam" id="PF00404">
    <property type="entry name" value="Dockerin_1"/>
    <property type="match status" value="1"/>
</dbReference>
<accession>A0A1H5SQZ1</accession>
<dbReference type="Pfam" id="PF18911">
    <property type="entry name" value="PKD_4"/>
    <property type="match status" value="1"/>
</dbReference>
<dbReference type="SUPFAM" id="SSF50952">
    <property type="entry name" value="Soluble quinoprotein glucose dehydrogenase"/>
    <property type="match status" value="1"/>
</dbReference>
<dbReference type="SUPFAM" id="SSF63446">
    <property type="entry name" value="Type I dockerin domain"/>
    <property type="match status" value="1"/>
</dbReference>
<keyword evidence="5" id="KW-1185">Reference proteome</keyword>
<gene>
    <name evidence="3" type="ORF">DV707_07450</name>
    <name evidence="4" type="ORF">SAMN04488133_0054</name>
</gene>
<name>A0A1H5SQZ1_9EURY</name>
<dbReference type="Proteomes" id="UP000236740">
    <property type="component" value="Unassembled WGS sequence"/>
</dbReference>
<evidence type="ECO:0000313" key="6">
    <source>
        <dbReference type="Proteomes" id="UP000296733"/>
    </source>
</evidence>
<dbReference type="InterPro" id="IPR054539">
    <property type="entry name" value="Beta-prop_PDH"/>
</dbReference>
<dbReference type="InterPro" id="IPR000601">
    <property type="entry name" value="PKD_dom"/>
</dbReference>
<dbReference type="GO" id="GO:0004553">
    <property type="term" value="F:hydrolase activity, hydrolyzing O-glycosyl compounds"/>
    <property type="evidence" value="ECO:0007669"/>
    <property type="project" value="InterPro"/>
</dbReference>
<dbReference type="SMART" id="SM00089">
    <property type="entry name" value="PKD"/>
    <property type="match status" value="2"/>
</dbReference>
<dbReference type="SUPFAM" id="SSF49299">
    <property type="entry name" value="PKD domain"/>
    <property type="match status" value="2"/>
</dbReference>
<evidence type="ECO:0000313" key="5">
    <source>
        <dbReference type="Proteomes" id="UP000236740"/>
    </source>
</evidence>
<evidence type="ECO:0000256" key="1">
    <source>
        <dbReference type="SAM" id="MobiDB-lite"/>
    </source>
</evidence>
<organism evidence="4 5">
    <name type="scientific">Halobellus limi</name>
    <dbReference type="NCBI Taxonomy" id="699433"/>
    <lineage>
        <taxon>Archaea</taxon>
        <taxon>Methanobacteriati</taxon>
        <taxon>Methanobacteriota</taxon>
        <taxon>Stenosarchaea group</taxon>
        <taxon>Halobacteria</taxon>
        <taxon>Halobacteriales</taxon>
        <taxon>Haloferacaceae</taxon>
        <taxon>Halobellus</taxon>
    </lineage>
</organism>
<feature type="compositionally biased region" description="Basic and acidic residues" evidence="1">
    <location>
        <begin position="52"/>
        <end position="61"/>
    </location>
</feature>
<dbReference type="Proteomes" id="UP000296733">
    <property type="component" value="Chromosome"/>
</dbReference>
<dbReference type="InterPro" id="IPR002105">
    <property type="entry name" value="Dockerin_1_rpt"/>
</dbReference>
<proteinExistence type="predicted"/>
<sequence length="981" mass="103506">MSAHVLSITLSVVLVLAMGASGAVGSYHESPGADTSPAVAGDTGDSVWSDRAPGEHDRSVGDFDPSASTRDREPVPDDARARERIASASTTQEIQEDVSWLNAPEGFRVTEFSTADELGGRDTFTAGPTPGARILRFHNDTLYVSVPTFGAGTDRILALPDDDGDGEADRVVTVLESPEISDAHGFDFADDHLYLVNHGPHSEQNNIVRYRMSGLSVDTSSRTVLNDSLPSRGEYWHWTRTLEVRDDHLYVAAGSESNVDESSGGWYARMTRCDVDGSDCTSYAEGLRNAVGFTFHDGELFATDNARDDLTDELPPDEINVVRQGAHYGWPYCYGDNVADPAFDDPSKCTDKATPAVNLRAHTVPLGLEFYTADAFPSEYRGDLYVAMHGSYSAIPPRGYKVVRVPYDDGTLGTPEDFVTGWYDSDGDGDPYEKGEDILGRPVDVAVGPDGAMYVSDDSGGAIYRIAPTNTAPRANVSWSPERPETNETVAFDASNSTDPDGSIASYEWDFDGDGAADATGETANWTFPTSGERTVTLTVTDDGGATDAQQVTLTVEEPPSPANFRIGNVTAPDSVTRGDLINVSAEITNVGDREATQTVEFRLDADGNGTLEPNESLDSTTVRLGGTESTTVAFVGIETSELAPGEYTHGVVTANETATATVAVEAPNRPPTADAGENRTVEEGDSVSLDGSGSSDPDGDTLAYAWTQTAGPTASVADETSATPTVTAPEVDANRTLVFELSVSDGNGGTDTDAVTVEVLDDPDPPDPAPPATTVTLSPEQSEVLIGENATYDVVVDSVDGGVGAYNLSVSVENESVATVADAGVSGTPSRTDVSYGADGSTVRIEATGADTADTGSVAVASVVVSGSTAGTSDLTVAARSIETENGTGYNVTEERDASVTVSALDPIGEFENPPTDPDGDGLYEDVNGDSQFDVVDVQALFANRNDPAVRNRPDRFDFNGDGRVDVVDVQRLYYEVLTK</sequence>
<feature type="compositionally biased region" description="Basic and acidic residues" evidence="1">
    <location>
        <begin position="69"/>
        <end position="80"/>
    </location>
</feature>
<dbReference type="Gene3D" id="1.10.1330.10">
    <property type="entry name" value="Dockerin domain"/>
    <property type="match status" value="1"/>
</dbReference>
<dbReference type="Pfam" id="PF22352">
    <property type="entry name" value="K319L-like_PKD"/>
    <property type="match status" value="1"/>
</dbReference>
<dbReference type="Gene3D" id="2.120.10.30">
    <property type="entry name" value="TolB, C-terminal domain"/>
    <property type="match status" value="1"/>
</dbReference>
<dbReference type="EMBL" id="CP031311">
    <property type="protein sequence ID" value="QCC47508.1"/>
    <property type="molecule type" value="Genomic_DNA"/>
</dbReference>
<evidence type="ECO:0000313" key="3">
    <source>
        <dbReference type="EMBL" id="QCC47508.1"/>
    </source>
</evidence>
<dbReference type="PANTHER" id="PTHR19328:SF53">
    <property type="entry name" value="MEMBRANE PROTEIN"/>
    <property type="match status" value="1"/>
</dbReference>
<dbReference type="EMBL" id="FNVN01000001">
    <property type="protein sequence ID" value="SEF53052.1"/>
    <property type="molecule type" value="Genomic_DNA"/>
</dbReference>
<evidence type="ECO:0000259" key="2">
    <source>
        <dbReference type="PROSITE" id="PS50093"/>
    </source>
</evidence>
<dbReference type="Gene3D" id="2.60.40.10">
    <property type="entry name" value="Immunoglobulins"/>
    <property type="match status" value="3"/>
</dbReference>
<dbReference type="InterPro" id="IPR035986">
    <property type="entry name" value="PKD_dom_sf"/>
</dbReference>
<feature type="region of interest" description="Disordered" evidence="1">
    <location>
        <begin position="667"/>
        <end position="700"/>
    </location>
</feature>
<reference evidence="4 5" key="1">
    <citation type="submission" date="2016-10" db="EMBL/GenBank/DDBJ databases">
        <authorList>
            <person name="de Groot N.N."/>
        </authorList>
    </citation>
    <scope>NUCLEOTIDE SEQUENCE [LARGE SCALE GENOMIC DNA]</scope>
    <source>
        <strain evidence="4 5">CGMCC 1.10331</strain>
    </source>
</reference>
<reference evidence="3 6" key="2">
    <citation type="journal article" date="2019" name="Nat. Commun.">
        <title>A new type of DNA phosphorothioation-based antiviral system in archaea.</title>
        <authorList>
            <person name="Xiong L."/>
            <person name="Liu S."/>
            <person name="Chen S."/>
            <person name="Xiao Y."/>
            <person name="Zhu B."/>
            <person name="Gao Y."/>
            <person name="Zhang Y."/>
            <person name="Chen B."/>
            <person name="Luo J."/>
            <person name="Deng Z."/>
            <person name="Chen X."/>
            <person name="Wang L."/>
            <person name="Chen S."/>
        </authorList>
    </citation>
    <scope>NUCLEOTIDE SEQUENCE [LARGE SCALE GENOMIC DNA]</scope>
    <source>
        <strain evidence="3 6">CGMCC 1.10331</strain>
    </source>
</reference>
<dbReference type="PROSITE" id="PS00018">
    <property type="entry name" value="EF_HAND_1"/>
    <property type="match status" value="1"/>
</dbReference>
<dbReference type="Pfam" id="PF22807">
    <property type="entry name" value="TrAA12"/>
    <property type="match status" value="1"/>
</dbReference>
<dbReference type="InterPro" id="IPR011041">
    <property type="entry name" value="Quinoprot_gluc/sorb_DH_b-prop"/>
</dbReference>
<evidence type="ECO:0000313" key="4">
    <source>
        <dbReference type="EMBL" id="SEF53052.1"/>
    </source>
</evidence>
<dbReference type="GO" id="GO:0000272">
    <property type="term" value="P:polysaccharide catabolic process"/>
    <property type="evidence" value="ECO:0007669"/>
    <property type="project" value="InterPro"/>
</dbReference>
<dbReference type="InterPro" id="IPR022409">
    <property type="entry name" value="PKD/Chitinase_dom"/>
</dbReference>
<feature type="compositionally biased region" description="Low complexity" evidence="1">
    <location>
        <begin position="687"/>
        <end position="697"/>
    </location>
</feature>
<dbReference type="InterPro" id="IPR036439">
    <property type="entry name" value="Dockerin_dom_sf"/>
</dbReference>
<feature type="domain" description="PKD" evidence="2">
    <location>
        <begin position="473"/>
        <end position="563"/>
    </location>
</feature>
<feature type="region of interest" description="Disordered" evidence="1">
    <location>
        <begin position="24"/>
        <end position="80"/>
    </location>
</feature>
<dbReference type="KEGG" id="hlm:DV707_07450"/>
<dbReference type="PROSITE" id="PS50093">
    <property type="entry name" value="PKD"/>
    <property type="match status" value="1"/>
</dbReference>
<dbReference type="InterPro" id="IPR018247">
    <property type="entry name" value="EF_Hand_1_Ca_BS"/>
</dbReference>
<dbReference type="PANTHER" id="PTHR19328">
    <property type="entry name" value="HEDGEHOG-INTERACTING PROTEIN"/>
    <property type="match status" value="1"/>
</dbReference>
<protein>
    <submittedName>
        <fullName evidence="4">Glucose/arabinose dehydrogenase, beta-propeller fold</fullName>
    </submittedName>
    <submittedName>
        <fullName evidence="3">PKD domain-containing protein</fullName>
    </submittedName>
</protein>
<dbReference type="AlphaFoldDB" id="A0A1H5SQZ1"/>
<dbReference type="CDD" id="cd00146">
    <property type="entry name" value="PKD"/>
    <property type="match status" value="1"/>
</dbReference>